<feature type="chain" id="PRO_5017313922" evidence="2">
    <location>
        <begin position="20"/>
        <end position="396"/>
    </location>
</feature>
<proteinExistence type="predicted"/>
<dbReference type="Proteomes" id="UP000269352">
    <property type="component" value="Unassembled WGS sequence"/>
</dbReference>
<dbReference type="AlphaFoldDB" id="A0A388T938"/>
<gene>
    <name evidence="3" type="ORF">NO1_0214</name>
</gene>
<dbReference type="EMBL" id="BGZN01000002">
    <property type="protein sequence ID" value="GBR72718.1"/>
    <property type="molecule type" value="Genomic_DNA"/>
</dbReference>
<reference evidence="3 4" key="1">
    <citation type="journal article" date="2019" name="ISME J.">
        <title>Genome analyses of uncultured TG2/ZB3 bacteria in 'Margulisbacteria' specifically attached to ectosymbiotic spirochetes of protists in the termite gut.</title>
        <authorList>
            <person name="Utami Y.D."/>
            <person name="Kuwahara H."/>
            <person name="Igai K."/>
            <person name="Murakami T."/>
            <person name="Sugaya K."/>
            <person name="Morikawa T."/>
            <person name="Nagura Y."/>
            <person name="Yuki M."/>
            <person name="Deevong P."/>
            <person name="Inoue T."/>
            <person name="Kihara K."/>
            <person name="Lo N."/>
            <person name="Yamada A."/>
            <person name="Ohkuma M."/>
            <person name="Hongoh Y."/>
        </authorList>
    </citation>
    <scope>NUCLEOTIDE SEQUENCE [LARGE SCALE GENOMIC DNA]</scope>
    <source>
        <strain evidence="3">NkOx7-01</strain>
    </source>
</reference>
<feature type="signal peptide" evidence="2">
    <location>
        <begin position="1"/>
        <end position="19"/>
    </location>
</feature>
<evidence type="ECO:0000313" key="3">
    <source>
        <dbReference type="EMBL" id="GBR72718.1"/>
    </source>
</evidence>
<name>A0A388T938_TERA1</name>
<evidence type="ECO:0000256" key="2">
    <source>
        <dbReference type="SAM" id="SignalP"/>
    </source>
</evidence>
<evidence type="ECO:0000256" key="1">
    <source>
        <dbReference type="SAM" id="MobiDB-lite"/>
    </source>
</evidence>
<feature type="region of interest" description="Disordered" evidence="1">
    <location>
        <begin position="225"/>
        <end position="245"/>
    </location>
</feature>
<keyword evidence="2" id="KW-0732">Signal</keyword>
<keyword evidence="4" id="KW-1185">Reference proteome</keyword>
<organism evidence="3 4">
    <name type="scientific">Termititenax aidoneus</name>
    <dbReference type="NCBI Taxonomy" id="2218524"/>
    <lineage>
        <taxon>Bacteria</taxon>
        <taxon>Bacillati</taxon>
        <taxon>Candidatus Margulisiibacteriota</taxon>
        <taxon>Candidatus Termititenacia</taxon>
        <taxon>Candidatus Termititenacales</taxon>
        <taxon>Candidatus Termititenacaceae</taxon>
        <taxon>Candidatus Termititenax</taxon>
    </lineage>
</organism>
<comment type="caution">
    <text evidence="3">The sequence shown here is derived from an EMBL/GenBank/DDBJ whole genome shotgun (WGS) entry which is preliminary data.</text>
</comment>
<sequence>MNLRKVILAAGILAAAATAGVLDTNDVKLNSTLGLGANPAAIAVNQERKIEGGAIVLNQLNQSDQVKNGSLPGLSFIKGKNVNSSSFGDATKFLTYTDTFAGNWFAIRYRYESNLYPNFQATISLPAILDPQQKSKADFYLKDALETTSLVWGRELTKGLNAGVELATNVYTSNTNLTFNKFAKDLLSMSNSKIYEQSQPYYTLTLGGIYDVAANQKISLSHKLSEERHVDTGDGKESTAGTDYNEALPNETGLAYIYQVNDALELAGVFKTFWGLTYEKYTNIESGDSNVETVAIAPVNSYGFAASYKVTNEWELQGYGNFLRNYKNSLTSGLTGPDEKGYDVTQLGANVQYSPSFLNGGTILLGSYMTKLVNEDKNDGKMFDITNTSLSYSHAF</sequence>
<evidence type="ECO:0000313" key="4">
    <source>
        <dbReference type="Proteomes" id="UP000269352"/>
    </source>
</evidence>
<protein>
    <submittedName>
        <fullName evidence="3">Uncharacterized protein</fullName>
    </submittedName>
</protein>
<accession>A0A388T938</accession>
<feature type="compositionally biased region" description="Basic and acidic residues" evidence="1">
    <location>
        <begin position="225"/>
        <end position="237"/>
    </location>
</feature>